<feature type="transmembrane region" description="Helical" evidence="5">
    <location>
        <begin position="430"/>
        <end position="455"/>
    </location>
</feature>
<dbReference type="OrthoDB" id="4532109at2"/>
<dbReference type="Gene3D" id="1.20.1720.10">
    <property type="entry name" value="Multidrug resistance protein D"/>
    <property type="match status" value="1"/>
</dbReference>
<feature type="domain" description="Major facilitator superfamily (MFS) profile" evidence="6">
    <location>
        <begin position="10"/>
        <end position="459"/>
    </location>
</feature>
<dbReference type="Pfam" id="PF07690">
    <property type="entry name" value="MFS_1"/>
    <property type="match status" value="1"/>
</dbReference>
<name>A0A4D4J6F1_9PSEU</name>
<dbReference type="InterPro" id="IPR036259">
    <property type="entry name" value="MFS_trans_sf"/>
</dbReference>
<dbReference type="PROSITE" id="PS50850">
    <property type="entry name" value="MFS"/>
    <property type="match status" value="1"/>
</dbReference>
<reference evidence="8" key="1">
    <citation type="submission" date="2019-04" db="EMBL/GenBank/DDBJ databases">
        <title>Draft genome sequence of Pseudonocardiaceae bacterium SL3-2-4.</title>
        <authorList>
            <person name="Ningsih F."/>
            <person name="Yokota A."/>
            <person name="Sakai Y."/>
            <person name="Nanatani K."/>
            <person name="Yabe S."/>
            <person name="Oetari A."/>
            <person name="Sjamsuridzal W."/>
        </authorList>
    </citation>
    <scope>NUCLEOTIDE SEQUENCE [LARGE SCALE GENOMIC DNA]</scope>
    <source>
        <strain evidence="8">SL3-2-4</strain>
    </source>
</reference>
<keyword evidence="2 5" id="KW-0812">Transmembrane</keyword>
<dbReference type="SUPFAM" id="SSF103473">
    <property type="entry name" value="MFS general substrate transporter"/>
    <property type="match status" value="1"/>
</dbReference>
<feature type="transmembrane region" description="Helical" evidence="5">
    <location>
        <begin position="334"/>
        <end position="356"/>
    </location>
</feature>
<sequence length="478" mass="49296">MARHPLRWWALAVTVLAVLVDMVDNQIVSVALPTIQRQLGTGEAALQWISAGYALGFALTLITGGRLGDRYGRKRLFVLGMAAFTVASLLAGLAPQVGVLIAARVAQGIGSGLMVPQVLSFIFAEFAEDERPKAMTYYSAAFPIGGLAGPLLGGVLTEANLFGSGWRAIFLVNLPIGVLAVAGALLTMPARPHTAGQRVDPGGLGLLTAGLFAVFYPLVQGRELGWPSWVITLLVAAAPLFGLFAYQQRAHARRGGEPLISPGLLRYRGLVAGQAVMFSVNTAVGVFFVLTLHLQVGLGFSPLATALTFLPATLGIVVGNVVAMRMAPRLGRSFTAAGIVVLMVSLAAIAVLVWWLGMALRGWVLIVPEVGFGVGIGAVLNSLFGTSMAEVKPYEAGSASGVVNTTVQLGTATGIALLGTVFFSRLGSGFVAATAAAMAVSIGVLLLGLVVTAALPRVRPGGDSSDVAGGMTTGAAKR</sequence>
<feature type="transmembrane region" description="Helical" evidence="5">
    <location>
        <begin position="405"/>
        <end position="424"/>
    </location>
</feature>
<feature type="transmembrane region" description="Helical" evidence="5">
    <location>
        <begin position="136"/>
        <end position="156"/>
    </location>
</feature>
<feature type="transmembrane region" description="Helical" evidence="5">
    <location>
        <begin position="225"/>
        <end position="246"/>
    </location>
</feature>
<dbReference type="RefSeq" id="WP_137814146.1">
    <property type="nucleotide sequence ID" value="NZ_BJFL01000011.1"/>
</dbReference>
<dbReference type="PANTHER" id="PTHR42718:SF39">
    <property type="entry name" value="ACTINORHODIN TRANSPORTER-RELATED"/>
    <property type="match status" value="1"/>
</dbReference>
<dbReference type="Gene3D" id="1.20.1250.20">
    <property type="entry name" value="MFS general substrate transporter like domains"/>
    <property type="match status" value="1"/>
</dbReference>
<keyword evidence="3 5" id="KW-1133">Transmembrane helix</keyword>
<dbReference type="InterPro" id="IPR011701">
    <property type="entry name" value="MFS"/>
</dbReference>
<organism evidence="7 8">
    <name type="scientific">Gandjariella thermophila</name>
    <dbReference type="NCBI Taxonomy" id="1931992"/>
    <lineage>
        <taxon>Bacteria</taxon>
        <taxon>Bacillati</taxon>
        <taxon>Actinomycetota</taxon>
        <taxon>Actinomycetes</taxon>
        <taxon>Pseudonocardiales</taxon>
        <taxon>Pseudonocardiaceae</taxon>
        <taxon>Gandjariella</taxon>
    </lineage>
</organism>
<dbReference type="AlphaFoldDB" id="A0A4D4J6F1"/>
<keyword evidence="8" id="KW-1185">Reference proteome</keyword>
<proteinExistence type="predicted"/>
<evidence type="ECO:0000256" key="3">
    <source>
        <dbReference type="ARBA" id="ARBA00022989"/>
    </source>
</evidence>
<evidence type="ECO:0000256" key="4">
    <source>
        <dbReference type="ARBA" id="ARBA00023136"/>
    </source>
</evidence>
<evidence type="ECO:0000259" key="6">
    <source>
        <dbReference type="PROSITE" id="PS50850"/>
    </source>
</evidence>
<protein>
    <submittedName>
        <fullName evidence="7">MFS transporter</fullName>
    </submittedName>
</protein>
<evidence type="ECO:0000313" key="7">
    <source>
        <dbReference type="EMBL" id="GDY31054.1"/>
    </source>
</evidence>
<feature type="transmembrane region" description="Helical" evidence="5">
    <location>
        <begin position="168"/>
        <end position="187"/>
    </location>
</feature>
<dbReference type="PANTHER" id="PTHR42718">
    <property type="entry name" value="MAJOR FACILITATOR SUPERFAMILY MULTIDRUG TRANSPORTER MFSC"/>
    <property type="match status" value="1"/>
</dbReference>
<dbReference type="GO" id="GO:0022857">
    <property type="term" value="F:transmembrane transporter activity"/>
    <property type="evidence" value="ECO:0007669"/>
    <property type="project" value="InterPro"/>
</dbReference>
<dbReference type="InterPro" id="IPR020846">
    <property type="entry name" value="MFS_dom"/>
</dbReference>
<feature type="transmembrane region" description="Helical" evidence="5">
    <location>
        <begin position="101"/>
        <end position="124"/>
    </location>
</feature>
<feature type="transmembrane region" description="Helical" evidence="5">
    <location>
        <begin position="76"/>
        <end position="95"/>
    </location>
</feature>
<feature type="transmembrane region" description="Helical" evidence="5">
    <location>
        <begin position="362"/>
        <end position="384"/>
    </location>
</feature>
<dbReference type="GO" id="GO:0005886">
    <property type="term" value="C:plasma membrane"/>
    <property type="evidence" value="ECO:0007669"/>
    <property type="project" value="UniProtKB-SubCell"/>
</dbReference>
<dbReference type="CDD" id="cd17321">
    <property type="entry name" value="MFS_MMR_MDR_like"/>
    <property type="match status" value="1"/>
</dbReference>
<accession>A0A4D4J6F1</accession>
<evidence type="ECO:0000313" key="8">
    <source>
        <dbReference type="Proteomes" id="UP000298860"/>
    </source>
</evidence>
<keyword evidence="4 5" id="KW-0472">Membrane</keyword>
<evidence type="ECO:0000256" key="5">
    <source>
        <dbReference type="SAM" id="Phobius"/>
    </source>
</evidence>
<feature type="transmembrane region" description="Helical" evidence="5">
    <location>
        <begin position="300"/>
        <end position="322"/>
    </location>
</feature>
<gene>
    <name evidence="7" type="ORF">GTS_26870</name>
</gene>
<comment type="subcellular location">
    <subcellularLocation>
        <location evidence="1">Cell membrane</location>
        <topology evidence="1">Multi-pass membrane protein</topology>
    </subcellularLocation>
</comment>
<feature type="transmembrane region" description="Helical" evidence="5">
    <location>
        <begin position="267"/>
        <end position="294"/>
    </location>
</feature>
<comment type="caution">
    <text evidence="7">The sequence shown here is derived from an EMBL/GenBank/DDBJ whole genome shotgun (WGS) entry which is preliminary data.</text>
</comment>
<dbReference type="Proteomes" id="UP000298860">
    <property type="component" value="Unassembled WGS sequence"/>
</dbReference>
<evidence type="ECO:0000256" key="1">
    <source>
        <dbReference type="ARBA" id="ARBA00004651"/>
    </source>
</evidence>
<dbReference type="EMBL" id="BJFL01000011">
    <property type="protein sequence ID" value="GDY31054.1"/>
    <property type="molecule type" value="Genomic_DNA"/>
</dbReference>
<feature type="transmembrane region" description="Helical" evidence="5">
    <location>
        <begin position="199"/>
        <end position="219"/>
    </location>
</feature>
<feature type="transmembrane region" description="Helical" evidence="5">
    <location>
        <begin position="45"/>
        <end position="64"/>
    </location>
</feature>
<evidence type="ECO:0000256" key="2">
    <source>
        <dbReference type="ARBA" id="ARBA00022692"/>
    </source>
</evidence>